<dbReference type="InterPro" id="IPR029044">
    <property type="entry name" value="Nucleotide-diphossugar_trans"/>
</dbReference>
<feature type="domain" description="Glycosyltransferase 2-like" evidence="1">
    <location>
        <begin position="4"/>
        <end position="168"/>
    </location>
</feature>
<gene>
    <name evidence="2" type="ORF">SAMN04489797_2549</name>
</gene>
<dbReference type="EMBL" id="LT629774">
    <property type="protein sequence ID" value="SDS83884.1"/>
    <property type="molecule type" value="Genomic_DNA"/>
</dbReference>
<dbReference type="InterPro" id="IPR001173">
    <property type="entry name" value="Glyco_trans_2-like"/>
</dbReference>
<evidence type="ECO:0000313" key="3">
    <source>
        <dbReference type="Proteomes" id="UP000198963"/>
    </source>
</evidence>
<dbReference type="Proteomes" id="UP000198963">
    <property type="component" value="Chromosome I"/>
</dbReference>
<dbReference type="PANTHER" id="PTHR43179">
    <property type="entry name" value="RHAMNOSYLTRANSFERASE WBBL"/>
    <property type="match status" value="1"/>
</dbReference>
<dbReference type="GO" id="GO:0016740">
    <property type="term" value="F:transferase activity"/>
    <property type="evidence" value="ECO:0007669"/>
    <property type="project" value="UniProtKB-KW"/>
</dbReference>
<organism evidence="2 3">
    <name type="scientific">Winogradskyella sediminis</name>
    <dbReference type="NCBI Taxonomy" id="1382466"/>
    <lineage>
        <taxon>Bacteria</taxon>
        <taxon>Pseudomonadati</taxon>
        <taxon>Bacteroidota</taxon>
        <taxon>Flavobacteriia</taxon>
        <taxon>Flavobacteriales</taxon>
        <taxon>Flavobacteriaceae</taxon>
        <taxon>Winogradskyella</taxon>
    </lineage>
</organism>
<keyword evidence="2" id="KW-0808">Transferase</keyword>
<reference evidence="2 3" key="1">
    <citation type="submission" date="2016-10" db="EMBL/GenBank/DDBJ databases">
        <authorList>
            <person name="Varghese N."/>
            <person name="Submissions S."/>
        </authorList>
    </citation>
    <scope>NUCLEOTIDE SEQUENCE [LARGE SCALE GENOMIC DNA]</scope>
    <source>
        <strain evidence="2 3">RHA_55</strain>
    </source>
</reference>
<dbReference type="CDD" id="cd04186">
    <property type="entry name" value="GT_2_like_c"/>
    <property type="match status" value="1"/>
</dbReference>
<dbReference type="SUPFAM" id="SSF53448">
    <property type="entry name" value="Nucleotide-diphospho-sugar transferases"/>
    <property type="match status" value="1"/>
</dbReference>
<evidence type="ECO:0000259" key="1">
    <source>
        <dbReference type="Pfam" id="PF00535"/>
    </source>
</evidence>
<keyword evidence="3" id="KW-1185">Reference proteome</keyword>
<sequence>MIYIVIVTYNGMQWLEKCLKSCTNYPVIVIDNASTDGTVSFIETNFPNVVLFKQTKNLGFGQANNLGIRYALDQGAEHVFLLNQDAYLVDSVLDDLVAFQKRHLAYGVLSPVHITGDQTKLDRGFSNYMHKEETGRFYSDFVLGNTLAEVYAVPFVNAAAWLISRKCLETVGGFDPLFFHYGEDDNYCQRVLYHGFKIGVLPKPYIIHDRGNRKIEKPEVFSDAYYKNKEKSYKVKLGDINRDNVINSHLRKLKRRVLKLQLQLKFTRSVAFKKELSILQHLAPKIEESRRVNKTQGLHYIYEIQEE</sequence>
<name>A0A1H1VGA6_9FLAO</name>
<dbReference type="STRING" id="1249933.SAMN04489797_2549"/>
<dbReference type="RefSeq" id="WP_244266671.1">
    <property type="nucleotide sequence ID" value="NZ_LT629774.1"/>
</dbReference>
<protein>
    <submittedName>
        <fullName evidence="2">Glycosyltransferase, GT2 family</fullName>
    </submittedName>
</protein>
<dbReference type="PANTHER" id="PTHR43179:SF7">
    <property type="entry name" value="RHAMNOSYLTRANSFERASE WBBL"/>
    <property type="match status" value="1"/>
</dbReference>
<evidence type="ECO:0000313" key="2">
    <source>
        <dbReference type="EMBL" id="SDS83884.1"/>
    </source>
</evidence>
<accession>A0A1H1VGA6</accession>
<dbReference type="Gene3D" id="3.90.550.10">
    <property type="entry name" value="Spore Coat Polysaccharide Biosynthesis Protein SpsA, Chain A"/>
    <property type="match status" value="1"/>
</dbReference>
<dbReference type="Pfam" id="PF00535">
    <property type="entry name" value="Glycos_transf_2"/>
    <property type="match status" value="1"/>
</dbReference>
<proteinExistence type="predicted"/>
<dbReference type="AlphaFoldDB" id="A0A1H1VGA6"/>